<evidence type="ECO:0000313" key="3">
    <source>
        <dbReference type="Proteomes" id="UP000094893"/>
    </source>
</evidence>
<proteinExistence type="predicted"/>
<evidence type="ECO:0000313" key="4">
    <source>
        <dbReference type="Proteomes" id="UP000095008"/>
    </source>
</evidence>
<protein>
    <submittedName>
        <fullName evidence="2">Uncharacterized protein</fullName>
    </submittedName>
</protein>
<dbReference type="EMBL" id="LWRY01000132">
    <property type="protein sequence ID" value="OCX71529.1"/>
    <property type="molecule type" value="Genomic_DNA"/>
</dbReference>
<comment type="caution">
    <text evidence="2">The sequence shown here is derived from an EMBL/GenBank/DDBJ whole genome shotgun (WGS) entry which is preliminary data.</text>
</comment>
<evidence type="ECO:0000313" key="1">
    <source>
        <dbReference type="EMBL" id="OCX71529.1"/>
    </source>
</evidence>
<reference evidence="2 3" key="1">
    <citation type="journal article" date="2016" name="Int. J. Mol. Sci.">
        <title>Comparative genomics of the extreme acidophile Acidithiobacillus thiooxidans reveals intraspecific divergence and niche adaptation.</title>
        <authorList>
            <person name="Zhang X."/>
            <person name="Feng X."/>
            <person name="Tao J."/>
            <person name="Ma L."/>
            <person name="Xiao Y."/>
            <person name="Liang Y."/>
            <person name="Liu X."/>
            <person name="Yin H."/>
        </authorList>
    </citation>
    <scope>NUCLEOTIDE SEQUENCE [LARGE SCALE GENOMIC DNA]</scope>
    <source>
        <strain evidence="2 3">A02</strain>
        <strain evidence="1">DXS-W</strain>
    </source>
</reference>
<organism evidence="2 3">
    <name type="scientific">Acidithiobacillus thiooxidans</name>
    <name type="common">Thiobacillus thiooxidans</name>
    <dbReference type="NCBI Taxonomy" id="930"/>
    <lineage>
        <taxon>Bacteria</taxon>
        <taxon>Pseudomonadati</taxon>
        <taxon>Pseudomonadota</taxon>
        <taxon>Acidithiobacillia</taxon>
        <taxon>Acidithiobacillales</taxon>
        <taxon>Acidithiobacillaceae</taxon>
        <taxon>Acidithiobacillus</taxon>
    </lineage>
</organism>
<dbReference type="RefSeq" id="WP_024894537.1">
    <property type="nucleotide sequence ID" value="NZ_JAAOMO010000015.1"/>
</dbReference>
<keyword evidence="4" id="KW-1185">Reference proteome</keyword>
<dbReference type="EMBL" id="LWSA01000098">
    <property type="protein sequence ID" value="OCX73661.1"/>
    <property type="molecule type" value="Genomic_DNA"/>
</dbReference>
<accession>A0A1C2ICE7</accession>
<evidence type="ECO:0000313" key="2">
    <source>
        <dbReference type="EMBL" id="OCX73661.1"/>
    </source>
</evidence>
<dbReference type="Proteomes" id="UP000094893">
    <property type="component" value="Unassembled WGS sequence"/>
</dbReference>
<name>A0A1C2ICE7_ACITH</name>
<dbReference type="AlphaFoldDB" id="A0A1C2ICE7"/>
<gene>
    <name evidence="1" type="ORF">A6M23_11745</name>
    <name evidence="2" type="ORF">A6P07_07895</name>
</gene>
<sequence>MQVNIEDKMVVATMTAREAGKIMESLDSMPSLPADLKPFQEVFKGISIPDKRRGEVRHEWGDPLDLDPDIGPA</sequence>
<dbReference type="OrthoDB" id="5310620at2"/>
<dbReference type="Proteomes" id="UP000095008">
    <property type="component" value="Unassembled WGS sequence"/>
</dbReference>